<dbReference type="Pfam" id="PF00069">
    <property type="entry name" value="Pkinase"/>
    <property type="match status" value="1"/>
</dbReference>
<keyword evidence="3" id="KW-0547">Nucleotide-binding</keyword>
<dbReference type="PANTHER" id="PTHR43671:SF13">
    <property type="entry name" value="SERINE_THREONINE-PROTEIN KINASE NEK2"/>
    <property type="match status" value="1"/>
</dbReference>
<feature type="domain" description="Protein kinase" evidence="7">
    <location>
        <begin position="27"/>
        <end position="303"/>
    </location>
</feature>
<dbReference type="EC" id="2.7.11.1" evidence="1"/>
<keyword evidence="5" id="KW-0067">ATP-binding</keyword>
<evidence type="ECO:0000256" key="2">
    <source>
        <dbReference type="ARBA" id="ARBA00022679"/>
    </source>
</evidence>
<dbReference type="InterPro" id="IPR050660">
    <property type="entry name" value="NEK_Ser/Thr_kinase"/>
</dbReference>
<evidence type="ECO:0000256" key="1">
    <source>
        <dbReference type="ARBA" id="ARBA00012513"/>
    </source>
</evidence>
<sequence>MPHDIFSADPAPACELPCGFKLLQGQYQIERPLLSGGFGITYLARDSLERRVVIKECYPAGLCRRSGTDVEPSAPEHARSCRNVLRAFLREAHLLARARHPAIVGVHQVFKENQTAYIAMEFIDGLDLLTVREEQPERLTGPVLRRILDQSLEALDCLHRLGVLHRDISPDNILLGKDGTVTLIDFGAACGSTPDDSTALPMLLAVKDGYSAHELYSPDLPQRPACDLYALGATLYYLITGAPPAASQKRLAALLAGSPDPCRPLLGGPWAADPALLATVDMAMSVLPAERFQSASGWAAALAEEDAPQQAADPQTTPAAPAAAAACADDGSRLAAAISELVAKTNDSLKPGLPRSARQAQTPPAAPPAGPRRPLVNIFGEPVTDLEAWLEEEDAISWRKKIAPSAQQPPGAAPVPLADPSDPALGLRRDKPTFAGRLRRIFGRPANSPQTVKN</sequence>
<feature type="region of interest" description="Disordered" evidence="6">
    <location>
        <begin position="403"/>
        <end position="454"/>
    </location>
</feature>
<proteinExistence type="predicted"/>
<dbReference type="PANTHER" id="PTHR43671">
    <property type="entry name" value="SERINE/THREONINE-PROTEIN KINASE NEK"/>
    <property type="match status" value="1"/>
</dbReference>
<feature type="compositionally biased region" description="Low complexity" evidence="6">
    <location>
        <begin position="403"/>
        <end position="418"/>
    </location>
</feature>
<dbReference type="Proteomes" id="UP001058514">
    <property type="component" value="Plasmid unnamed4"/>
</dbReference>
<dbReference type="InterPro" id="IPR011009">
    <property type="entry name" value="Kinase-like_dom_sf"/>
</dbReference>
<name>A0ABY5WR15_9RHOB</name>
<evidence type="ECO:0000259" key="7">
    <source>
        <dbReference type="PROSITE" id="PS50011"/>
    </source>
</evidence>
<dbReference type="PROSITE" id="PS50011">
    <property type="entry name" value="PROTEIN_KINASE_DOM"/>
    <property type="match status" value="1"/>
</dbReference>
<keyword evidence="8" id="KW-0723">Serine/threonine-protein kinase</keyword>
<dbReference type="InterPro" id="IPR000719">
    <property type="entry name" value="Prot_kinase_dom"/>
</dbReference>
<accession>A0ABY5WR15</accession>
<dbReference type="SUPFAM" id="SSF56112">
    <property type="entry name" value="Protein kinase-like (PK-like)"/>
    <property type="match status" value="1"/>
</dbReference>
<feature type="region of interest" description="Disordered" evidence="6">
    <location>
        <begin position="347"/>
        <end position="376"/>
    </location>
</feature>
<evidence type="ECO:0000256" key="4">
    <source>
        <dbReference type="ARBA" id="ARBA00022777"/>
    </source>
</evidence>
<dbReference type="GO" id="GO:0004674">
    <property type="term" value="F:protein serine/threonine kinase activity"/>
    <property type="evidence" value="ECO:0007669"/>
    <property type="project" value="UniProtKB-KW"/>
</dbReference>
<dbReference type="Gene3D" id="1.10.510.10">
    <property type="entry name" value="Transferase(Phosphotransferase) domain 1"/>
    <property type="match status" value="1"/>
</dbReference>
<dbReference type="PROSITE" id="PS00109">
    <property type="entry name" value="PROTEIN_KINASE_TYR"/>
    <property type="match status" value="1"/>
</dbReference>
<organism evidence="8 9">
    <name type="scientific">Leisingera aquaemixtae</name>
    <dbReference type="NCBI Taxonomy" id="1396826"/>
    <lineage>
        <taxon>Bacteria</taxon>
        <taxon>Pseudomonadati</taxon>
        <taxon>Pseudomonadota</taxon>
        <taxon>Alphaproteobacteria</taxon>
        <taxon>Rhodobacterales</taxon>
        <taxon>Roseobacteraceae</taxon>
        <taxon>Leisingera</taxon>
    </lineage>
</organism>
<dbReference type="CDD" id="cd14014">
    <property type="entry name" value="STKc_PknB_like"/>
    <property type="match status" value="1"/>
</dbReference>
<keyword evidence="9" id="KW-1185">Reference proteome</keyword>
<evidence type="ECO:0000313" key="8">
    <source>
        <dbReference type="EMBL" id="UWQ43810.1"/>
    </source>
</evidence>
<gene>
    <name evidence="8" type="ORF">K3718_20665</name>
</gene>
<reference evidence="8" key="1">
    <citation type="submission" date="2021-08" db="EMBL/GenBank/DDBJ databases">
        <authorList>
            <person name="Nwanade C."/>
            <person name="Wang M."/>
            <person name="Masoudi A."/>
            <person name="Yu Z."/>
            <person name="Liu J."/>
        </authorList>
    </citation>
    <scope>NUCLEOTIDE SEQUENCE</scope>
    <source>
        <strain evidence="8">S166</strain>
        <plasmid evidence="8">unnamed4</plasmid>
    </source>
</reference>
<feature type="compositionally biased region" description="Low complexity" evidence="6">
    <location>
        <begin position="354"/>
        <end position="363"/>
    </location>
</feature>
<protein>
    <recommendedName>
        <fullName evidence="1">non-specific serine/threonine protein kinase</fullName>
        <ecNumber evidence="1">2.7.11.1</ecNumber>
    </recommendedName>
</protein>
<keyword evidence="8" id="KW-0614">Plasmid</keyword>
<evidence type="ECO:0000256" key="6">
    <source>
        <dbReference type="SAM" id="MobiDB-lite"/>
    </source>
</evidence>
<dbReference type="EMBL" id="CP081055">
    <property type="protein sequence ID" value="UWQ43810.1"/>
    <property type="molecule type" value="Genomic_DNA"/>
</dbReference>
<keyword evidence="2" id="KW-0808">Transferase</keyword>
<keyword evidence="4 8" id="KW-0418">Kinase</keyword>
<dbReference type="RefSeq" id="WP_259966179.1">
    <property type="nucleotide sequence ID" value="NZ_CP081055.1"/>
</dbReference>
<feature type="region of interest" description="Disordered" evidence="6">
    <location>
        <begin position="303"/>
        <end position="322"/>
    </location>
</feature>
<geneLocation type="plasmid" evidence="8 9">
    <name>unnamed4</name>
</geneLocation>
<dbReference type="InterPro" id="IPR008266">
    <property type="entry name" value="Tyr_kinase_AS"/>
</dbReference>
<dbReference type="Gene3D" id="3.30.200.20">
    <property type="entry name" value="Phosphorylase Kinase, domain 1"/>
    <property type="match status" value="1"/>
</dbReference>
<evidence type="ECO:0000313" key="9">
    <source>
        <dbReference type="Proteomes" id="UP001058514"/>
    </source>
</evidence>
<evidence type="ECO:0000256" key="5">
    <source>
        <dbReference type="ARBA" id="ARBA00022840"/>
    </source>
</evidence>
<evidence type="ECO:0000256" key="3">
    <source>
        <dbReference type="ARBA" id="ARBA00022741"/>
    </source>
</evidence>